<dbReference type="AlphaFoldDB" id="A0A330L3K8"/>
<name>A0A330L3K8_9BACT</name>
<keyword evidence="2" id="KW-1185">Reference proteome</keyword>
<dbReference type="EMBL" id="OUNR01000001">
    <property type="protein sequence ID" value="SPP63779.1"/>
    <property type="molecule type" value="Genomic_DNA"/>
</dbReference>
<gene>
    <name evidence="1" type="ORF">NITLEN_10865</name>
</gene>
<evidence type="ECO:0000313" key="2">
    <source>
        <dbReference type="Proteomes" id="UP000248168"/>
    </source>
</evidence>
<dbReference type="InParanoid" id="A0A330L3K8"/>
<sequence>MPLLAWVVASVGEEERKRCMMALRASVRWSAVGHRSTPE</sequence>
<reference evidence="2" key="1">
    <citation type="submission" date="2018-04" db="EMBL/GenBank/DDBJ databases">
        <authorList>
            <person name="Lucker S."/>
            <person name="Sakoula D."/>
        </authorList>
    </citation>
    <scope>NUCLEOTIDE SEQUENCE [LARGE SCALE GENOMIC DNA]</scope>
</reference>
<accession>A0A330L3K8</accession>
<evidence type="ECO:0000313" key="1">
    <source>
        <dbReference type="EMBL" id="SPP63779.1"/>
    </source>
</evidence>
<proteinExistence type="predicted"/>
<organism evidence="1 2">
    <name type="scientific">Nitrospira lenta</name>
    <dbReference type="NCBI Taxonomy" id="1436998"/>
    <lineage>
        <taxon>Bacteria</taxon>
        <taxon>Pseudomonadati</taxon>
        <taxon>Nitrospirota</taxon>
        <taxon>Nitrospiria</taxon>
        <taxon>Nitrospirales</taxon>
        <taxon>Nitrospiraceae</taxon>
        <taxon>Nitrospira</taxon>
    </lineage>
</organism>
<dbReference type="Proteomes" id="UP000248168">
    <property type="component" value="Unassembled WGS sequence"/>
</dbReference>
<protein>
    <submittedName>
        <fullName evidence="1">Uncharacterized protein</fullName>
    </submittedName>
</protein>